<protein>
    <submittedName>
        <fullName evidence="2">6-hydroxymethylpterin diphosphokinase MptE-like protein</fullName>
    </submittedName>
</protein>
<reference evidence="2 3" key="1">
    <citation type="submission" date="2024-02" db="EMBL/GenBank/DDBJ databases">
        <title>Seven novel Bacillus-like species.</title>
        <authorList>
            <person name="Liu G."/>
        </authorList>
    </citation>
    <scope>NUCLEOTIDE SEQUENCE [LARGE SCALE GENOMIC DNA]</scope>
    <source>
        <strain evidence="2 3">FJAT-52991</strain>
    </source>
</reference>
<proteinExistence type="predicted"/>
<name>A0ABZ2N626_9BACI</name>
<accession>A0ABZ2N626</accession>
<organism evidence="2 3">
    <name type="scientific">Bacillus kandeliae</name>
    <dbReference type="NCBI Taxonomy" id="3129297"/>
    <lineage>
        <taxon>Bacteria</taxon>
        <taxon>Bacillati</taxon>
        <taxon>Bacillota</taxon>
        <taxon>Bacilli</taxon>
        <taxon>Bacillales</taxon>
        <taxon>Bacillaceae</taxon>
        <taxon>Bacillus</taxon>
    </lineage>
</organism>
<dbReference type="PANTHER" id="PTHR41786:SF1">
    <property type="entry name" value="6-HYDROXYMETHYLPTERIN DIPHOSPHOKINASE MPTE-LIKE DOMAIN-CONTAINING PROTEIN"/>
    <property type="match status" value="1"/>
</dbReference>
<keyword evidence="3" id="KW-1185">Reference proteome</keyword>
<evidence type="ECO:0000313" key="3">
    <source>
        <dbReference type="Proteomes" id="UP001387364"/>
    </source>
</evidence>
<dbReference type="Pfam" id="PF01973">
    <property type="entry name" value="MptE-like"/>
    <property type="match status" value="1"/>
</dbReference>
<dbReference type="Proteomes" id="UP001387364">
    <property type="component" value="Chromosome"/>
</dbReference>
<dbReference type="SUPFAM" id="SSF53335">
    <property type="entry name" value="S-adenosyl-L-methionine-dependent methyltransferases"/>
    <property type="match status" value="1"/>
</dbReference>
<evidence type="ECO:0000259" key="1">
    <source>
        <dbReference type="Pfam" id="PF01973"/>
    </source>
</evidence>
<feature type="domain" description="6-hydroxymethylpterin diphosphokinase MptE-like" evidence="1">
    <location>
        <begin position="163"/>
        <end position="332"/>
    </location>
</feature>
<dbReference type="EMBL" id="CP147404">
    <property type="protein sequence ID" value="WXB92775.1"/>
    <property type="molecule type" value="Genomic_DNA"/>
</dbReference>
<sequence>MKFELIETRTAPTVKVCKAENHFYLHSKYDPLKEATKWVNGIEQEKLQAKEIMVLGCGAGHHIQVLRKICPNKKIVVYELNSYFYDWIIQTKAIDALLQDENITFRVIRSNTDLSDLANELKEEMIIFKPALNMVDDRFKEMVHILENYLIQERTVKDQGQDLIENFYKNVQLEDQGLKAFNFKDSTKAVLVSAGPSLTKQLPLLKQAEMSGEFIIGCVGTAFIPLLTFGIKPDFVMIADPKEAIAEQLAIEQAEIPLFYLSTASSKAVINYRGPRFVVWQKGFPLAEVEAGKRNEPLIATGGSVATCLLDVLVTLGVKSIALIGQDLAFTDQKSHAENTHAQRNIKNSPFLLKVMDYYQKKYVYTSRNLQVYLKWFERYVESNTDVEFFNCTEGGAYIKGWKHRPFAEYIKNV</sequence>
<dbReference type="RefSeq" id="WP_338751617.1">
    <property type="nucleotide sequence ID" value="NZ_CP147404.1"/>
</dbReference>
<dbReference type="PANTHER" id="PTHR41786">
    <property type="entry name" value="MOTILITY ACCESSORY FACTOR MAF"/>
    <property type="match status" value="1"/>
</dbReference>
<evidence type="ECO:0000313" key="2">
    <source>
        <dbReference type="EMBL" id="WXB92775.1"/>
    </source>
</evidence>
<dbReference type="InterPro" id="IPR029063">
    <property type="entry name" value="SAM-dependent_MTases_sf"/>
</dbReference>
<dbReference type="InterPro" id="IPR002826">
    <property type="entry name" value="MptE-like"/>
</dbReference>
<gene>
    <name evidence="2" type="ORF">WDJ61_16350</name>
</gene>